<dbReference type="InterPro" id="IPR001394">
    <property type="entry name" value="Peptidase_C19_UCH"/>
</dbReference>
<dbReference type="InterPro" id="IPR028889">
    <property type="entry name" value="USP"/>
</dbReference>
<dbReference type="Pfam" id="PF00443">
    <property type="entry name" value="UCH"/>
    <property type="match status" value="1"/>
</dbReference>
<feature type="compositionally biased region" description="Polar residues" evidence="2">
    <location>
        <begin position="33"/>
        <end position="45"/>
    </location>
</feature>
<evidence type="ECO:0000259" key="3">
    <source>
        <dbReference type="PROSITE" id="PS50235"/>
    </source>
</evidence>
<feature type="coiled-coil region" evidence="1">
    <location>
        <begin position="406"/>
        <end position="440"/>
    </location>
</feature>
<comment type="caution">
    <text evidence="4">The sequence shown here is derived from an EMBL/GenBank/DDBJ whole genome shotgun (WGS) entry which is preliminary data.</text>
</comment>
<dbReference type="GO" id="GO:0016579">
    <property type="term" value="P:protein deubiquitination"/>
    <property type="evidence" value="ECO:0007669"/>
    <property type="project" value="InterPro"/>
</dbReference>
<dbReference type="AlphaFoldDB" id="A0A9N9BQ58"/>
<feature type="compositionally biased region" description="Basic and acidic residues" evidence="2">
    <location>
        <begin position="46"/>
        <end position="55"/>
    </location>
</feature>
<dbReference type="Proteomes" id="UP000789739">
    <property type="component" value="Unassembled WGS sequence"/>
</dbReference>
<reference evidence="4" key="1">
    <citation type="submission" date="2021-06" db="EMBL/GenBank/DDBJ databases">
        <authorList>
            <person name="Kallberg Y."/>
            <person name="Tangrot J."/>
            <person name="Rosling A."/>
        </authorList>
    </citation>
    <scope>NUCLEOTIDE SEQUENCE</scope>
    <source>
        <strain evidence="4">BR232B</strain>
    </source>
</reference>
<evidence type="ECO:0000256" key="2">
    <source>
        <dbReference type="SAM" id="MobiDB-lite"/>
    </source>
</evidence>
<keyword evidence="1" id="KW-0175">Coiled coil</keyword>
<dbReference type="GO" id="GO:0005829">
    <property type="term" value="C:cytosol"/>
    <property type="evidence" value="ECO:0007669"/>
    <property type="project" value="TreeGrafter"/>
</dbReference>
<sequence>MNKVLEESRSAAQKREDEDFEKAKERSLEEMKTTQTYDVSSMQDHGSSHDQETNKRRWSSTWDDPENPTDRTRVDDTPLGLRPIERLYFPTSVIQALFHVPVLRLAVLAFRPTREDWGDTTDYWRGMSSRLSGVGYELTDHQENGKRRRECLRFMHELQKLFAFLQLSKRAYGSGLHVYEALKFDDSSYVTSDVVSSGPDFISKILEKMVEASKYQQPLEEVSDIPEECQPFILPFPTLLKSRATETGWANEEMYYGGYQSRECTNMISFLVLQNSVYAALDDIMFHGHKKIAFTNLTKVLFINIKRSNTGYSSYGWNDPFQIHKTMYMDRYMIHNRAEVETILESAEHLKRNFERLEAEIDKINKSNNSCSGLELLRLSIDYYRQKQASKPPNELDFNDDDAKVITFLQETLNFMEQRLKELEERVEKIKDQLEHAFDLEEFRKVEYHLKAVLVSDSIRQGHTWAYIWVPAESMEDDLIMDLDEKNGCWYKFCEVDVQKVTEDVVLSATTNTWSDGVYALVYAAADHDSNHLNSRFMKSVIPESLKNFVDKDSAELDEELQQYSQKLSEYALNMDNWRQDYPVTRSIGREYTDMRHTFMGGKQASNMESTNPDILKRFEIFCGKLDRSDIVVRLLKNYLDTSKQRREYTDPIPLDSRYHSDETIQPFVLAYDTYKRITSCLCDGLSELANKYYEDALKIFIQVAQLDDKWLQEYRDIMGRAYELEREAEIFKYGRECLLQMHKRSRDQVRSQGFDDAFKVIYYFQLLVKDSWAKDKLYQQFQHDWIRFHENNENSLDEYQNSQIQELLQWYSDGLPEDAFTRLDITLKPIDEDQPIEDVDRLHTRYARLLRELGNI</sequence>
<dbReference type="PROSITE" id="PS50235">
    <property type="entry name" value="USP_3"/>
    <property type="match status" value="1"/>
</dbReference>
<evidence type="ECO:0000256" key="1">
    <source>
        <dbReference type="SAM" id="Coils"/>
    </source>
</evidence>
<organism evidence="4 5">
    <name type="scientific">Paraglomus brasilianum</name>
    <dbReference type="NCBI Taxonomy" id="144538"/>
    <lineage>
        <taxon>Eukaryota</taxon>
        <taxon>Fungi</taxon>
        <taxon>Fungi incertae sedis</taxon>
        <taxon>Mucoromycota</taxon>
        <taxon>Glomeromycotina</taxon>
        <taxon>Glomeromycetes</taxon>
        <taxon>Paraglomerales</taxon>
        <taxon>Paraglomeraceae</taxon>
        <taxon>Paraglomus</taxon>
    </lineage>
</organism>
<dbReference type="Gene3D" id="3.90.70.10">
    <property type="entry name" value="Cysteine proteinases"/>
    <property type="match status" value="1"/>
</dbReference>
<dbReference type="InterPro" id="IPR038765">
    <property type="entry name" value="Papain-like_cys_pep_sf"/>
</dbReference>
<name>A0A9N9BQ58_9GLOM</name>
<dbReference type="PANTHER" id="PTHR39597">
    <property type="entry name" value="UBA DOMAIN-CONTAINING PROTEIN RUP1"/>
    <property type="match status" value="1"/>
</dbReference>
<dbReference type="SUPFAM" id="SSF54001">
    <property type="entry name" value="Cysteine proteinases"/>
    <property type="match status" value="1"/>
</dbReference>
<dbReference type="EMBL" id="CAJVPI010000809">
    <property type="protein sequence ID" value="CAG8573824.1"/>
    <property type="molecule type" value="Genomic_DNA"/>
</dbReference>
<feature type="coiled-coil region" evidence="1">
    <location>
        <begin position="340"/>
        <end position="367"/>
    </location>
</feature>
<dbReference type="InterPro" id="IPR055335">
    <property type="entry name" value="Ucp6/RUP1"/>
</dbReference>
<dbReference type="GO" id="GO:0005634">
    <property type="term" value="C:nucleus"/>
    <property type="evidence" value="ECO:0007669"/>
    <property type="project" value="TreeGrafter"/>
</dbReference>
<dbReference type="GO" id="GO:0004843">
    <property type="term" value="F:cysteine-type deubiquitinase activity"/>
    <property type="evidence" value="ECO:0007669"/>
    <property type="project" value="InterPro"/>
</dbReference>
<feature type="coiled-coil region" evidence="1">
    <location>
        <begin position="547"/>
        <end position="581"/>
    </location>
</feature>
<dbReference type="OrthoDB" id="443682at2759"/>
<evidence type="ECO:0000313" key="4">
    <source>
        <dbReference type="EMBL" id="CAG8573824.1"/>
    </source>
</evidence>
<gene>
    <name evidence="4" type="ORF">PBRASI_LOCUS6245</name>
</gene>
<keyword evidence="5" id="KW-1185">Reference proteome</keyword>
<feature type="domain" description="USP" evidence="3">
    <location>
        <begin position="79"/>
        <end position="526"/>
    </location>
</feature>
<proteinExistence type="predicted"/>
<dbReference type="PANTHER" id="PTHR39597:SF1">
    <property type="entry name" value="UBA DOMAIN-CONTAINING PROTEIN RUP1"/>
    <property type="match status" value="1"/>
</dbReference>
<protein>
    <submittedName>
        <fullName evidence="4">5026_t:CDS:1</fullName>
    </submittedName>
</protein>
<evidence type="ECO:0000313" key="5">
    <source>
        <dbReference type="Proteomes" id="UP000789739"/>
    </source>
</evidence>
<feature type="compositionally biased region" description="Basic and acidic residues" evidence="2">
    <location>
        <begin position="1"/>
        <end position="32"/>
    </location>
</feature>
<accession>A0A9N9BQ58</accession>
<feature type="region of interest" description="Disordered" evidence="2">
    <location>
        <begin position="1"/>
        <end position="76"/>
    </location>
</feature>